<gene>
    <name evidence="1" type="ORF">AAFF_G00208580</name>
</gene>
<reference evidence="1" key="1">
    <citation type="journal article" date="2023" name="Science">
        <title>Genome structures resolve the early diversification of teleost fishes.</title>
        <authorList>
            <person name="Parey E."/>
            <person name="Louis A."/>
            <person name="Montfort J."/>
            <person name="Bouchez O."/>
            <person name="Roques C."/>
            <person name="Iampietro C."/>
            <person name="Lluch J."/>
            <person name="Castinel A."/>
            <person name="Donnadieu C."/>
            <person name="Desvignes T."/>
            <person name="Floi Bucao C."/>
            <person name="Jouanno E."/>
            <person name="Wen M."/>
            <person name="Mejri S."/>
            <person name="Dirks R."/>
            <person name="Jansen H."/>
            <person name="Henkel C."/>
            <person name="Chen W.J."/>
            <person name="Zahm M."/>
            <person name="Cabau C."/>
            <person name="Klopp C."/>
            <person name="Thompson A.W."/>
            <person name="Robinson-Rechavi M."/>
            <person name="Braasch I."/>
            <person name="Lecointre G."/>
            <person name="Bobe J."/>
            <person name="Postlethwait J.H."/>
            <person name="Berthelot C."/>
            <person name="Roest Crollius H."/>
            <person name="Guiguen Y."/>
        </authorList>
    </citation>
    <scope>NUCLEOTIDE SEQUENCE</scope>
    <source>
        <strain evidence="1">NC1722</strain>
    </source>
</reference>
<name>A0AAD7RJX8_9TELE</name>
<dbReference type="EMBL" id="JAINUG010000278">
    <property type="protein sequence ID" value="KAJ8384156.1"/>
    <property type="molecule type" value="Genomic_DNA"/>
</dbReference>
<comment type="caution">
    <text evidence="1">The sequence shown here is derived from an EMBL/GenBank/DDBJ whole genome shotgun (WGS) entry which is preliminary data.</text>
</comment>
<dbReference type="Proteomes" id="UP001221898">
    <property type="component" value="Unassembled WGS sequence"/>
</dbReference>
<accession>A0AAD7RJX8</accession>
<dbReference type="AlphaFoldDB" id="A0AAD7RJX8"/>
<keyword evidence="2" id="KW-1185">Reference proteome</keyword>
<organism evidence="1 2">
    <name type="scientific">Aldrovandia affinis</name>
    <dbReference type="NCBI Taxonomy" id="143900"/>
    <lineage>
        <taxon>Eukaryota</taxon>
        <taxon>Metazoa</taxon>
        <taxon>Chordata</taxon>
        <taxon>Craniata</taxon>
        <taxon>Vertebrata</taxon>
        <taxon>Euteleostomi</taxon>
        <taxon>Actinopterygii</taxon>
        <taxon>Neopterygii</taxon>
        <taxon>Teleostei</taxon>
        <taxon>Notacanthiformes</taxon>
        <taxon>Halosauridae</taxon>
        <taxon>Aldrovandia</taxon>
    </lineage>
</organism>
<protein>
    <submittedName>
        <fullName evidence="1">Uncharacterized protein</fullName>
    </submittedName>
</protein>
<evidence type="ECO:0000313" key="2">
    <source>
        <dbReference type="Proteomes" id="UP001221898"/>
    </source>
</evidence>
<evidence type="ECO:0000313" key="1">
    <source>
        <dbReference type="EMBL" id="KAJ8384156.1"/>
    </source>
</evidence>
<proteinExistence type="predicted"/>
<sequence length="125" mass="14262">MKLVTTPRDCQSEVSSSLPHCYLDCLCRGTLGFLRILTFLSPSKNADFNSLAFFVFHLNSRAFLLSPFNPLTIFFYSPSKGTPDSREDHTQSWIEVSRDQPFLCVGRRKVHIPLSSQWKATLPHL</sequence>